<evidence type="ECO:0000256" key="3">
    <source>
        <dbReference type="SAM" id="MobiDB-lite"/>
    </source>
</evidence>
<dbReference type="Gene3D" id="3.30.1520.10">
    <property type="entry name" value="Phox-like domain"/>
    <property type="match status" value="1"/>
</dbReference>
<dbReference type="SMART" id="SM00313">
    <property type="entry name" value="PXA"/>
    <property type="match status" value="1"/>
</dbReference>
<evidence type="ECO:0000256" key="4">
    <source>
        <dbReference type="SAM" id="Phobius"/>
    </source>
</evidence>
<feature type="domain" description="PXA" evidence="7">
    <location>
        <begin position="95"/>
        <end position="255"/>
    </location>
</feature>
<dbReference type="GeneID" id="121117715"/>
<protein>
    <submittedName>
        <fullName evidence="8">Sorting nexin25like [Megachile rotundata]</fullName>
    </submittedName>
</protein>
<feature type="transmembrane region" description="Helical" evidence="4">
    <location>
        <begin position="29"/>
        <end position="49"/>
    </location>
</feature>
<keyword evidence="4" id="KW-0472">Membrane</keyword>
<dbReference type="EMBL" id="HACA01025877">
    <property type="protein sequence ID" value="CDW43238.1"/>
    <property type="molecule type" value="Transcribed_RNA"/>
</dbReference>
<dbReference type="Gene3D" id="1.10.167.10">
    <property type="entry name" value="Regulator of G-protein Signalling 4, domain 2"/>
    <property type="match status" value="1"/>
</dbReference>
<dbReference type="KEGG" id="lsm:121117715"/>
<dbReference type="InterPro" id="IPR003114">
    <property type="entry name" value="Phox_assoc"/>
</dbReference>
<dbReference type="InterPro" id="IPR016137">
    <property type="entry name" value="RGS"/>
</dbReference>
<dbReference type="InterPro" id="IPR036871">
    <property type="entry name" value="PX_dom_sf"/>
</dbReference>
<proteinExistence type="inferred from homology"/>
<evidence type="ECO:0000256" key="1">
    <source>
        <dbReference type="ARBA" id="ARBA00010883"/>
    </source>
</evidence>
<dbReference type="OrthoDB" id="120967at2759"/>
<sequence length="973" mass="112409">MELNSSSRTYISAGVVVLSVFLWNHASFFFFSCGLISSMCFGISTYFLLRVSLSPKGNIVTKFPASIIKTRETILDHSDQVLYDKVDEEWKPLFGHCIDSVLNDLVVTINKDFILKWFGFLFKGEVRMKNAINRSLWSVFEQVGCRMESIDYYKFFIGDVLKIFHSHLERIRTASQQNNKCFYIHAYLSDRNKELKFLERLAEFLVLESFPKELRPVRSLLKEVLAHKLMSPLFEIITNPDFINRKIISFVGKNRLKLDLKKRTVNYSEELNIFRDNDAYKRCIESIIKSNDIEELKQIRYNMVSAIIKATAVNNLSNDKFSNNFTKYINRLMNAKNICDKRLYELGDEVPSSSGQKLFWDSLLDDSNCLSFRAIMSSAFTRRYFYYFLAEENQEALLGFWSAVEELKESDKTLWHQLATEIFYTYIHGKDGKITVSKSALRQMEEFLTGNTGPDVFYQVQEEVSKTLEQEYYHLFLVSEICYNMIEDAQNSGISITDKYSKSTSLSVQEDGKTEDSISQDVEENSKPNDSFTFSDHSTFARSHLSRINEKHRNKSQALKALKKSLKPDSKVLNLLKDELEHLGSQKKEVESHLSKTESWMERIGQWRSHCQSVRHLPGDSDDFEAVLIIFVPITNANDISSCTGPSSWTLVRRGHEINSFHKEITPYVTWIKNMEVPSTPKSIFSRQPNKAGLEKTRMMVQQYMDTVLNDEQLNHSEAVYSFLSPSPDHLKRLGSVISSKNQSLMNRFRLPDFFKSNGSEKKDAKEGLNQTVNQLQFESDSHSKYDLKQDEDLFLPSFKSNKIESTVVAEDDVLDSFYNLIGEVFNMKGVFKWLRKSLMTFVQITYGSTINRQLRETVIRLTSETMVVSYIRSINKALSKYNASASKKVNLNSEEDARAEAKKLLLLNIPEFMHSLVGQQTARNGVIRVFETLQDKTLNKHLFYEIIEALINEMYPKLAQSIYGNKNPLNSF</sequence>
<keyword evidence="4" id="KW-1133">Transmembrane helix</keyword>
<dbReference type="PROSITE" id="PS50195">
    <property type="entry name" value="PX"/>
    <property type="match status" value="1"/>
</dbReference>
<feature type="region of interest" description="Disordered" evidence="3">
    <location>
        <begin position="505"/>
        <end position="536"/>
    </location>
</feature>
<evidence type="ECO:0000259" key="7">
    <source>
        <dbReference type="PROSITE" id="PS51207"/>
    </source>
</evidence>
<dbReference type="Pfam" id="PF00615">
    <property type="entry name" value="RGS"/>
    <property type="match status" value="1"/>
</dbReference>
<feature type="domain" description="RGS" evidence="5">
    <location>
        <begin position="371"/>
        <end position="486"/>
    </location>
</feature>
<reference evidence="8" key="1">
    <citation type="submission" date="2014-05" db="EMBL/GenBank/DDBJ databases">
        <authorList>
            <person name="Chronopoulou M."/>
        </authorList>
    </citation>
    <scope>NUCLEOTIDE SEQUENCE</scope>
    <source>
        <tissue evidence="8">Whole organism</tissue>
    </source>
</reference>
<name>A0A0K2UY91_LEPSM</name>
<dbReference type="RefSeq" id="XP_040568130.1">
    <property type="nucleotide sequence ID" value="XM_040712196.2"/>
</dbReference>
<dbReference type="Pfam" id="PF00787">
    <property type="entry name" value="PX"/>
    <property type="match status" value="1"/>
</dbReference>
<evidence type="ECO:0000256" key="2">
    <source>
        <dbReference type="SAM" id="Coils"/>
    </source>
</evidence>
<evidence type="ECO:0000259" key="6">
    <source>
        <dbReference type="PROSITE" id="PS50195"/>
    </source>
</evidence>
<dbReference type="SMART" id="SM00315">
    <property type="entry name" value="RGS"/>
    <property type="match status" value="1"/>
</dbReference>
<dbReference type="PROSITE" id="PS51207">
    <property type="entry name" value="PXA"/>
    <property type="match status" value="1"/>
</dbReference>
<keyword evidence="4" id="KW-0812">Transmembrane</keyword>
<dbReference type="PANTHER" id="PTHR22775">
    <property type="entry name" value="SORTING NEXIN"/>
    <property type="match status" value="1"/>
</dbReference>
<dbReference type="PROSITE" id="PS50132">
    <property type="entry name" value="RGS"/>
    <property type="match status" value="1"/>
</dbReference>
<evidence type="ECO:0000313" key="8">
    <source>
        <dbReference type="EMBL" id="CDW43238.1"/>
    </source>
</evidence>
<dbReference type="SUPFAM" id="SSF64268">
    <property type="entry name" value="PX domain"/>
    <property type="match status" value="1"/>
</dbReference>
<dbReference type="Pfam" id="PF08628">
    <property type="entry name" value="Nexin_C"/>
    <property type="match status" value="1"/>
</dbReference>
<accession>A0A0K2UY91</accession>
<dbReference type="AlphaFoldDB" id="A0A0K2UY91"/>
<dbReference type="InterPro" id="IPR013937">
    <property type="entry name" value="Sorting_nexin_C"/>
</dbReference>
<keyword evidence="2" id="KW-0175">Coiled coil</keyword>
<comment type="similarity">
    <text evidence="1">Belongs to the sorting nexin family.</text>
</comment>
<dbReference type="Pfam" id="PF02194">
    <property type="entry name" value="PXA"/>
    <property type="match status" value="1"/>
</dbReference>
<dbReference type="PANTHER" id="PTHR22775:SF48">
    <property type="entry name" value="SORTING NEXIN-25"/>
    <property type="match status" value="1"/>
</dbReference>
<organism evidence="8">
    <name type="scientific">Lepeophtheirus salmonis</name>
    <name type="common">Salmon louse</name>
    <name type="synonym">Caligus salmonis</name>
    <dbReference type="NCBI Taxonomy" id="72036"/>
    <lineage>
        <taxon>Eukaryota</taxon>
        <taxon>Metazoa</taxon>
        <taxon>Ecdysozoa</taxon>
        <taxon>Arthropoda</taxon>
        <taxon>Crustacea</taxon>
        <taxon>Multicrustacea</taxon>
        <taxon>Hexanauplia</taxon>
        <taxon>Copepoda</taxon>
        <taxon>Siphonostomatoida</taxon>
        <taxon>Caligidae</taxon>
        <taxon>Lepeophtheirus</taxon>
    </lineage>
</organism>
<evidence type="ECO:0000259" key="5">
    <source>
        <dbReference type="PROSITE" id="PS50132"/>
    </source>
</evidence>
<dbReference type="InterPro" id="IPR044926">
    <property type="entry name" value="RGS_subdomain_2"/>
</dbReference>
<feature type="coiled-coil region" evidence="2">
    <location>
        <begin position="545"/>
        <end position="593"/>
    </location>
</feature>
<feature type="domain" description="PX" evidence="6">
    <location>
        <begin position="608"/>
        <end position="731"/>
    </location>
</feature>
<dbReference type="SUPFAM" id="SSF48097">
    <property type="entry name" value="Regulator of G-protein signaling, RGS"/>
    <property type="match status" value="1"/>
</dbReference>
<dbReference type="InterPro" id="IPR001683">
    <property type="entry name" value="PX_dom"/>
</dbReference>
<dbReference type="InterPro" id="IPR036305">
    <property type="entry name" value="RGS_sf"/>
</dbReference>
<dbReference type="GO" id="GO:0035091">
    <property type="term" value="F:phosphatidylinositol binding"/>
    <property type="evidence" value="ECO:0007669"/>
    <property type="project" value="InterPro"/>
</dbReference>